<keyword evidence="3" id="KW-1185">Reference proteome</keyword>
<organism evidence="2 3">
    <name type="scientific">Chitinophaga terrae</name>
    <name type="common">ex Kim and Jung 2007</name>
    <dbReference type="NCBI Taxonomy" id="408074"/>
    <lineage>
        <taxon>Bacteria</taxon>
        <taxon>Pseudomonadati</taxon>
        <taxon>Bacteroidota</taxon>
        <taxon>Chitinophagia</taxon>
        <taxon>Chitinophagales</taxon>
        <taxon>Chitinophagaceae</taxon>
        <taxon>Chitinophaga</taxon>
    </lineage>
</organism>
<dbReference type="AlphaFoldDB" id="A0A1H4EMY6"/>
<gene>
    <name evidence="2" type="ORF">SAMN05660909_03821</name>
</gene>
<reference evidence="3" key="1">
    <citation type="submission" date="2016-10" db="EMBL/GenBank/DDBJ databases">
        <authorList>
            <person name="Varghese N."/>
            <person name="Submissions S."/>
        </authorList>
    </citation>
    <scope>NUCLEOTIDE SEQUENCE [LARGE SCALE GENOMIC DNA]</scope>
    <source>
        <strain evidence="3">DSM 23920</strain>
    </source>
</reference>
<dbReference type="Proteomes" id="UP000199656">
    <property type="component" value="Unassembled WGS sequence"/>
</dbReference>
<keyword evidence="1" id="KW-0732">Signal</keyword>
<evidence type="ECO:0000313" key="2">
    <source>
        <dbReference type="EMBL" id="SEA86038.1"/>
    </source>
</evidence>
<sequence>MRMCRLSLLVIMLLLGFIVKGSAQHADSSLTAEKVLQRYIDACGGAASLQAVNDFTFKVTGKAYGRKVNIIIRGKRPGKYLQEINLQKGHKPFSKVVVLGDSIRLTNYGKQVPVSNRLRNVYKSRSQFFPELGYLSPDNMTKLELSPQPENVKGNPAYVITIATIDGVILRNYYDVKTGYKVLSVMLSGQEEDVPEISTELDDYRTVGKIKLPFYFRNSSNNKVTVEAVLKKVDINTGLENDQFK</sequence>
<accession>A0A1H4EMY6</accession>
<name>A0A1H4EMY6_9BACT</name>
<evidence type="ECO:0000313" key="3">
    <source>
        <dbReference type="Proteomes" id="UP000199656"/>
    </source>
</evidence>
<protein>
    <recommendedName>
        <fullName evidence="4">Outer membrane lipoprotein-sorting protein</fullName>
    </recommendedName>
</protein>
<feature type="chain" id="PRO_5011719739" description="Outer membrane lipoprotein-sorting protein" evidence="1">
    <location>
        <begin position="26"/>
        <end position="245"/>
    </location>
</feature>
<evidence type="ECO:0000256" key="1">
    <source>
        <dbReference type="SAM" id="SignalP"/>
    </source>
</evidence>
<dbReference type="EMBL" id="FNRL01000019">
    <property type="protein sequence ID" value="SEA86038.1"/>
    <property type="molecule type" value="Genomic_DNA"/>
</dbReference>
<feature type="signal peptide" evidence="1">
    <location>
        <begin position="1"/>
        <end position="25"/>
    </location>
</feature>
<evidence type="ECO:0008006" key="4">
    <source>
        <dbReference type="Google" id="ProtNLM"/>
    </source>
</evidence>
<dbReference type="STRING" id="408074.SAMN05660909_03821"/>
<proteinExistence type="predicted"/>